<name>A0A4V6A0T3_STECR</name>
<evidence type="ECO:0000313" key="2">
    <source>
        <dbReference type="Proteomes" id="UP000298663"/>
    </source>
</evidence>
<reference evidence="1 2" key="1">
    <citation type="journal article" date="2015" name="Genome Biol.">
        <title>Comparative genomics of Steinernema reveals deeply conserved gene regulatory networks.</title>
        <authorList>
            <person name="Dillman A.R."/>
            <person name="Macchietto M."/>
            <person name="Porter C.F."/>
            <person name="Rogers A."/>
            <person name="Williams B."/>
            <person name="Antoshechkin I."/>
            <person name="Lee M.M."/>
            <person name="Goodwin Z."/>
            <person name="Lu X."/>
            <person name="Lewis E.E."/>
            <person name="Goodrich-Blair H."/>
            <person name="Stock S.P."/>
            <person name="Adams B.J."/>
            <person name="Sternberg P.W."/>
            <person name="Mortazavi A."/>
        </authorList>
    </citation>
    <scope>NUCLEOTIDE SEQUENCE [LARGE SCALE GENOMIC DNA]</scope>
    <source>
        <strain evidence="1 2">ALL</strain>
    </source>
</reference>
<keyword evidence="2" id="KW-1185">Reference proteome</keyword>
<accession>A0A4V6A0T3</accession>
<organism evidence="1 2">
    <name type="scientific">Steinernema carpocapsae</name>
    <name type="common">Entomopathogenic nematode</name>
    <dbReference type="NCBI Taxonomy" id="34508"/>
    <lineage>
        <taxon>Eukaryota</taxon>
        <taxon>Metazoa</taxon>
        <taxon>Ecdysozoa</taxon>
        <taxon>Nematoda</taxon>
        <taxon>Chromadorea</taxon>
        <taxon>Rhabditida</taxon>
        <taxon>Tylenchina</taxon>
        <taxon>Panagrolaimomorpha</taxon>
        <taxon>Strongyloidoidea</taxon>
        <taxon>Steinernematidae</taxon>
        <taxon>Steinernema</taxon>
    </lineage>
</organism>
<proteinExistence type="predicted"/>
<sequence>MPQEHIASLPYEPSIHLLKHLLRPLEILKMPSARSLRSFTIMALTSGPETDQGDQKILCSSFRNSLLRLERVFAFFAIGLPRSTFRLRNDGAVDVLSTLQVLKMKPVDILVLTIYMGTKVDKKLLYNRLSQKEKKAPNDRPGAGKGAGG</sequence>
<dbReference type="Proteomes" id="UP000298663">
    <property type="component" value="Unassembled WGS sequence"/>
</dbReference>
<dbReference type="EMBL" id="AZBU02000006">
    <property type="protein sequence ID" value="TKR72615.1"/>
    <property type="molecule type" value="Genomic_DNA"/>
</dbReference>
<dbReference type="AlphaFoldDB" id="A0A4V6A0T3"/>
<reference evidence="1 2" key="2">
    <citation type="journal article" date="2019" name="G3 (Bethesda)">
        <title>Hybrid Assembly of the Genome of the Entomopathogenic Nematode Steinernema carpocapsae Identifies the X-Chromosome.</title>
        <authorList>
            <person name="Serra L."/>
            <person name="Macchietto M."/>
            <person name="Macias-Munoz A."/>
            <person name="McGill C.J."/>
            <person name="Rodriguez I.M."/>
            <person name="Rodriguez B."/>
            <person name="Murad R."/>
            <person name="Mortazavi A."/>
        </authorList>
    </citation>
    <scope>NUCLEOTIDE SEQUENCE [LARGE SCALE GENOMIC DNA]</scope>
    <source>
        <strain evidence="1 2">ALL</strain>
    </source>
</reference>
<comment type="caution">
    <text evidence="1">The sequence shown here is derived from an EMBL/GenBank/DDBJ whole genome shotgun (WGS) entry which is preliminary data.</text>
</comment>
<protein>
    <submittedName>
        <fullName evidence="1">Uncharacterized protein</fullName>
    </submittedName>
</protein>
<gene>
    <name evidence="1" type="ORF">L596_020034</name>
</gene>
<evidence type="ECO:0000313" key="1">
    <source>
        <dbReference type="EMBL" id="TKR72615.1"/>
    </source>
</evidence>